<dbReference type="Gene3D" id="3.40.50.720">
    <property type="entry name" value="NAD(P)-binding Rossmann-like Domain"/>
    <property type="match status" value="1"/>
</dbReference>
<gene>
    <name evidence="2" type="primary">acuI</name>
    <name evidence="2" type="ORF">KARMA_0276</name>
</gene>
<keyword evidence="2" id="KW-0560">Oxidoreductase</keyword>
<dbReference type="AlphaFoldDB" id="A0A1M4MV49"/>
<protein>
    <submittedName>
        <fullName evidence="2">Acrylyl-CoA reductase AcuI</fullName>
        <ecNumber evidence="2">1.3.1.84</ecNumber>
    </submittedName>
</protein>
<name>A0A1M4MV49_9RHOB</name>
<dbReference type="CDD" id="cd08288">
    <property type="entry name" value="MDR_yhdh"/>
    <property type="match status" value="1"/>
</dbReference>
<dbReference type="GO" id="GO:0043957">
    <property type="term" value="F:acryloyl-CoA reductase (NADPH) activity"/>
    <property type="evidence" value="ECO:0007669"/>
    <property type="project" value="UniProtKB-EC"/>
</dbReference>
<dbReference type="InterPro" id="IPR013149">
    <property type="entry name" value="ADH-like_C"/>
</dbReference>
<dbReference type="PANTHER" id="PTHR43677">
    <property type="entry name" value="SHORT-CHAIN DEHYDROGENASE/REDUCTASE"/>
    <property type="match status" value="1"/>
</dbReference>
<dbReference type="EC" id="1.3.1.84" evidence="2"/>
<dbReference type="InterPro" id="IPR020843">
    <property type="entry name" value="ER"/>
</dbReference>
<dbReference type="InterPro" id="IPR011032">
    <property type="entry name" value="GroES-like_sf"/>
</dbReference>
<dbReference type="SMART" id="SM00829">
    <property type="entry name" value="PKS_ER"/>
    <property type="match status" value="1"/>
</dbReference>
<dbReference type="SUPFAM" id="SSF50129">
    <property type="entry name" value="GroES-like"/>
    <property type="match status" value="1"/>
</dbReference>
<dbReference type="InterPro" id="IPR051397">
    <property type="entry name" value="Zn-ADH-like_protein"/>
</dbReference>
<dbReference type="InterPro" id="IPR014188">
    <property type="entry name" value="Acrylyl-CoA_reductase_AcuI"/>
</dbReference>
<dbReference type="NCBIfam" id="TIGR02823">
    <property type="entry name" value="oxido_YhdH"/>
    <property type="match status" value="1"/>
</dbReference>
<dbReference type="Proteomes" id="UP000184085">
    <property type="component" value="Unassembled WGS sequence"/>
</dbReference>
<dbReference type="RefSeq" id="WP_072702892.1">
    <property type="nucleotide sequence ID" value="NZ_FMJB01000015.1"/>
</dbReference>
<evidence type="ECO:0000259" key="1">
    <source>
        <dbReference type="SMART" id="SM00829"/>
    </source>
</evidence>
<evidence type="ECO:0000313" key="2">
    <source>
        <dbReference type="EMBL" id="SCM66103.1"/>
    </source>
</evidence>
<keyword evidence="3" id="KW-1185">Reference proteome</keyword>
<dbReference type="InterPro" id="IPR036291">
    <property type="entry name" value="NAD(P)-bd_dom_sf"/>
</dbReference>
<dbReference type="SUPFAM" id="SSF51735">
    <property type="entry name" value="NAD(P)-binding Rossmann-fold domains"/>
    <property type="match status" value="1"/>
</dbReference>
<reference evidence="3" key="1">
    <citation type="submission" date="2016-09" db="EMBL/GenBank/DDBJ databases">
        <authorList>
            <person name="Wibberg D."/>
        </authorList>
    </citation>
    <scope>NUCLEOTIDE SEQUENCE [LARGE SCALE GENOMIC DNA]</scope>
</reference>
<dbReference type="Pfam" id="PF08240">
    <property type="entry name" value="ADH_N"/>
    <property type="match status" value="1"/>
</dbReference>
<dbReference type="EMBL" id="FMJB01000015">
    <property type="protein sequence ID" value="SCM66103.1"/>
    <property type="molecule type" value="Genomic_DNA"/>
</dbReference>
<feature type="domain" description="Enoyl reductase (ER)" evidence="1">
    <location>
        <begin position="12"/>
        <end position="323"/>
    </location>
</feature>
<accession>A0A1M4MV49</accession>
<proteinExistence type="predicted"/>
<dbReference type="Gene3D" id="3.90.180.10">
    <property type="entry name" value="Medium-chain alcohol dehydrogenases, catalytic domain"/>
    <property type="match status" value="1"/>
</dbReference>
<dbReference type="PANTHER" id="PTHR43677:SF1">
    <property type="entry name" value="ACRYLYL-COA REDUCTASE ACUI-RELATED"/>
    <property type="match status" value="1"/>
</dbReference>
<dbReference type="InterPro" id="IPR013154">
    <property type="entry name" value="ADH-like_N"/>
</dbReference>
<dbReference type="Pfam" id="PF00107">
    <property type="entry name" value="ADH_zinc_N"/>
    <property type="match status" value="1"/>
</dbReference>
<evidence type="ECO:0000313" key="3">
    <source>
        <dbReference type="Proteomes" id="UP000184085"/>
    </source>
</evidence>
<organism evidence="2 3">
    <name type="scientific">Donghicola eburneus</name>
    <dbReference type="NCBI Taxonomy" id="393278"/>
    <lineage>
        <taxon>Bacteria</taxon>
        <taxon>Pseudomonadati</taxon>
        <taxon>Pseudomonadota</taxon>
        <taxon>Alphaproteobacteria</taxon>
        <taxon>Rhodobacterales</taxon>
        <taxon>Roseobacteraceae</taxon>
        <taxon>Donghicola</taxon>
    </lineage>
</organism>
<sequence length="331" mass="33990">MTQAVVIDKTEDQQTVTLRDVSAADLPEGNVLVDVAYSTLNYKDALAITGASPVVRSFPMVPGIDFAGVVRDSSHADFKAGDKVILNGWGVGEKHWGGLSGQARVSGDWLIPQPAGMTARQAMVIGTAGYTAMLCVLALEEHGVTPDSGEIVVTGAAGGVGSVATMLLAAKGFQVAAVTGRASEADYLKSLGASSIIDREELSGKPRPLAKERWAGAVDVAGSVVLANVIASMKYGGCVAACGLAAGMDLPTSVAPFILRGVTLAGVDSVMAAKAKRIAAYDRLVSDLDLSKLDAIATELALEDVIETAPKFLSGAVRGRIVVPVNPSLDA</sequence>